<keyword evidence="1" id="KW-0812">Transmembrane</keyword>
<gene>
    <name evidence="2" type="ORF">GCM10009741_34440</name>
</gene>
<organism evidence="2 3">
    <name type="scientific">Kribbella lupini</name>
    <dbReference type="NCBI Taxonomy" id="291602"/>
    <lineage>
        <taxon>Bacteria</taxon>
        <taxon>Bacillati</taxon>
        <taxon>Actinomycetota</taxon>
        <taxon>Actinomycetes</taxon>
        <taxon>Propionibacteriales</taxon>
        <taxon>Kribbellaceae</taxon>
        <taxon>Kribbella</taxon>
    </lineage>
</organism>
<name>A0ABN2AXI7_9ACTN</name>
<evidence type="ECO:0000313" key="2">
    <source>
        <dbReference type="EMBL" id="GAA1529662.1"/>
    </source>
</evidence>
<evidence type="ECO:0000313" key="3">
    <source>
        <dbReference type="Proteomes" id="UP001500363"/>
    </source>
</evidence>
<feature type="transmembrane region" description="Helical" evidence="1">
    <location>
        <begin position="49"/>
        <end position="69"/>
    </location>
</feature>
<protein>
    <recommendedName>
        <fullName evidence="4">DUF3040 family protein</fullName>
    </recommendedName>
</protein>
<keyword evidence="3" id="KW-1185">Reference proteome</keyword>
<proteinExistence type="predicted"/>
<sequence length="82" mass="8845">MRGRMTRRADTIAGMGYSFMGRRVIVWSAVIGVVFAVIGLVLRPSNIDFAVGAFLLALGAFSLAGYGLLEGLADRLPNRSKR</sequence>
<accession>A0ABN2AXI7</accession>
<keyword evidence="1" id="KW-0472">Membrane</keyword>
<evidence type="ECO:0008006" key="4">
    <source>
        <dbReference type="Google" id="ProtNLM"/>
    </source>
</evidence>
<dbReference type="EMBL" id="BAAANC010000002">
    <property type="protein sequence ID" value="GAA1529662.1"/>
    <property type="molecule type" value="Genomic_DNA"/>
</dbReference>
<keyword evidence="1" id="KW-1133">Transmembrane helix</keyword>
<feature type="transmembrane region" description="Helical" evidence="1">
    <location>
        <begin position="24"/>
        <end position="43"/>
    </location>
</feature>
<evidence type="ECO:0000256" key="1">
    <source>
        <dbReference type="SAM" id="Phobius"/>
    </source>
</evidence>
<dbReference type="Proteomes" id="UP001500363">
    <property type="component" value="Unassembled WGS sequence"/>
</dbReference>
<reference evidence="2 3" key="1">
    <citation type="journal article" date="2019" name="Int. J. Syst. Evol. Microbiol.">
        <title>The Global Catalogue of Microorganisms (GCM) 10K type strain sequencing project: providing services to taxonomists for standard genome sequencing and annotation.</title>
        <authorList>
            <consortium name="The Broad Institute Genomics Platform"/>
            <consortium name="The Broad Institute Genome Sequencing Center for Infectious Disease"/>
            <person name="Wu L."/>
            <person name="Ma J."/>
        </authorList>
    </citation>
    <scope>NUCLEOTIDE SEQUENCE [LARGE SCALE GENOMIC DNA]</scope>
    <source>
        <strain evidence="2 3">JCM 14303</strain>
    </source>
</reference>
<comment type="caution">
    <text evidence="2">The sequence shown here is derived from an EMBL/GenBank/DDBJ whole genome shotgun (WGS) entry which is preliminary data.</text>
</comment>